<gene>
    <name evidence="3" type="ORF">EIW28_03320</name>
</gene>
<evidence type="ECO:0000256" key="1">
    <source>
        <dbReference type="SAM" id="Coils"/>
    </source>
</evidence>
<evidence type="ECO:0008006" key="5">
    <source>
        <dbReference type="Google" id="ProtNLM"/>
    </source>
</evidence>
<evidence type="ECO:0000313" key="4">
    <source>
        <dbReference type="Proteomes" id="UP000277256"/>
    </source>
</evidence>
<feature type="compositionally biased region" description="Basic and acidic residues" evidence="2">
    <location>
        <begin position="46"/>
        <end position="62"/>
    </location>
</feature>
<organism evidence="3 4">
    <name type="scientific">Glycomyces terrestris</name>
    <dbReference type="NCBI Taxonomy" id="2493553"/>
    <lineage>
        <taxon>Bacteria</taxon>
        <taxon>Bacillati</taxon>
        <taxon>Actinomycetota</taxon>
        <taxon>Actinomycetes</taxon>
        <taxon>Glycomycetales</taxon>
        <taxon>Glycomycetaceae</taxon>
        <taxon>Glycomyces</taxon>
    </lineage>
</organism>
<reference evidence="3 4" key="1">
    <citation type="submission" date="2018-12" db="EMBL/GenBank/DDBJ databases">
        <title>Glycomyces sp. YIM 121974 draft genome.</title>
        <authorList>
            <person name="Li Q."/>
        </authorList>
    </citation>
    <scope>NUCLEOTIDE SEQUENCE [LARGE SCALE GENOMIC DNA]</scope>
    <source>
        <strain evidence="3 4">YIM 121974</strain>
    </source>
</reference>
<dbReference type="OrthoDB" id="10017393at2"/>
<keyword evidence="4" id="KW-1185">Reference proteome</keyword>
<feature type="compositionally biased region" description="Basic and acidic residues" evidence="2">
    <location>
        <begin position="243"/>
        <end position="255"/>
    </location>
</feature>
<evidence type="ECO:0000256" key="2">
    <source>
        <dbReference type="SAM" id="MobiDB-lite"/>
    </source>
</evidence>
<dbReference type="EMBL" id="RSEB01000001">
    <property type="protein sequence ID" value="RRS01801.1"/>
    <property type="molecule type" value="Genomic_DNA"/>
</dbReference>
<feature type="compositionally biased region" description="Basic and acidic residues" evidence="2">
    <location>
        <begin position="196"/>
        <end position="213"/>
    </location>
</feature>
<feature type="region of interest" description="Disordered" evidence="2">
    <location>
        <begin position="387"/>
        <end position="438"/>
    </location>
</feature>
<keyword evidence="1" id="KW-0175">Coiled coil</keyword>
<evidence type="ECO:0000313" key="3">
    <source>
        <dbReference type="EMBL" id="RRS01801.1"/>
    </source>
</evidence>
<dbReference type="RefSeq" id="WP_125246278.1">
    <property type="nucleotide sequence ID" value="NZ_RSEB01000001.1"/>
</dbReference>
<feature type="coiled-coil region" evidence="1">
    <location>
        <begin position="255"/>
        <end position="286"/>
    </location>
</feature>
<protein>
    <recommendedName>
        <fullName evidence="5">ATP synthase F0 subunit B</fullName>
    </recommendedName>
</protein>
<name>A0A426V4P3_9ACTN</name>
<sequence>MSDAERHGAARPGPESETPTPPPVDQDRRTGGSDATGYEPGVYVPADREPAVPDRSPGHDRTVSPGAAAYGTGRERTGDGAAERGGADPAFGREPSGGVPDRDRGGSDPALDPTPGGVGPESDRGGAEPAFAPEPSGVDPDADRDHVGYDPALDRDVAGPDGGHYDPAADHEPAIGREAVTYEGAPGGEPIGREPGSADREPGLAGAERRSLEDASTEAAVEYRDSDTADRGPADVEETAAVARERGSEVAHSAADEVKHVARTAREEARQLSEEAKAEVRHIADDARAQLRAQAEAQTERVTESMRRFGDQLGALADGRTEDAGPLAGYAGAAADELRRAAERVRDGGLDGVLDDTRRFARRRPALFLTAAVVAGFAAGRLLRGGKDAHDEHRGSGGTGDTSVTDEASSGAGAGLYTGPPQYERPAPGPRDEEATWR</sequence>
<feature type="compositionally biased region" description="Basic and acidic residues" evidence="2">
    <location>
        <begin position="221"/>
        <end position="234"/>
    </location>
</feature>
<dbReference type="AlphaFoldDB" id="A0A426V4P3"/>
<dbReference type="Proteomes" id="UP000277256">
    <property type="component" value="Unassembled WGS sequence"/>
</dbReference>
<feature type="region of interest" description="Disordered" evidence="2">
    <location>
        <begin position="1"/>
        <end position="255"/>
    </location>
</feature>
<feature type="compositionally biased region" description="Basic and acidic residues" evidence="2">
    <location>
        <begin position="141"/>
        <end position="175"/>
    </location>
</feature>
<accession>A0A426V4P3</accession>
<comment type="caution">
    <text evidence="3">The sequence shown here is derived from an EMBL/GenBank/DDBJ whole genome shotgun (WGS) entry which is preliminary data.</text>
</comment>
<feature type="compositionally biased region" description="Basic and acidic residues" evidence="2">
    <location>
        <begin position="73"/>
        <end position="86"/>
    </location>
</feature>
<proteinExistence type="predicted"/>